<name>A0ABP9SMQ0_9ACTN</name>
<organism evidence="2 3">
    <name type="scientific">Rugosimonospora acidiphila</name>
    <dbReference type="NCBI Taxonomy" id="556531"/>
    <lineage>
        <taxon>Bacteria</taxon>
        <taxon>Bacillati</taxon>
        <taxon>Actinomycetota</taxon>
        <taxon>Actinomycetes</taxon>
        <taxon>Micromonosporales</taxon>
        <taxon>Micromonosporaceae</taxon>
        <taxon>Rugosimonospora</taxon>
    </lineage>
</organism>
<keyword evidence="1" id="KW-1133">Transmembrane helix</keyword>
<evidence type="ECO:0008006" key="4">
    <source>
        <dbReference type="Google" id="ProtNLM"/>
    </source>
</evidence>
<keyword evidence="1" id="KW-0812">Transmembrane</keyword>
<dbReference type="EMBL" id="BAABJQ010000029">
    <property type="protein sequence ID" value="GAA5197431.1"/>
    <property type="molecule type" value="Genomic_DNA"/>
</dbReference>
<keyword evidence="3" id="KW-1185">Reference proteome</keyword>
<evidence type="ECO:0000313" key="3">
    <source>
        <dbReference type="Proteomes" id="UP001501570"/>
    </source>
</evidence>
<sequence length="114" mass="11761">MVVESLTFVLPMAAVTFFALLQFALWGLALLGARDAADGGACDAAAYGATARDGQTSATTRLDNIAGQLLRDPRVTAARDATTAQVTVSGDSPLIHLPVGWTAVCPLERFTPGG</sequence>
<proteinExistence type="predicted"/>
<protein>
    <recommendedName>
        <fullName evidence="4">TadE-like protein</fullName>
    </recommendedName>
</protein>
<feature type="transmembrane region" description="Helical" evidence="1">
    <location>
        <begin position="6"/>
        <end position="31"/>
    </location>
</feature>
<keyword evidence="1" id="KW-0472">Membrane</keyword>
<gene>
    <name evidence="2" type="ORF">GCM10023322_68680</name>
</gene>
<dbReference type="Proteomes" id="UP001501570">
    <property type="component" value="Unassembled WGS sequence"/>
</dbReference>
<comment type="caution">
    <text evidence="2">The sequence shown here is derived from an EMBL/GenBank/DDBJ whole genome shotgun (WGS) entry which is preliminary data.</text>
</comment>
<reference evidence="3" key="1">
    <citation type="journal article" date="2019" name="Int. J. Syst. Evol. Microbiol.">
        <title>The Global Catalogue of Microorganisms (GCM) 10K type strain sequencing project: providing services to taxonomists for standard genome sequencing and annotation.</title>
        <authorList>
            <consortium name="The Broad Institute Genomics Platform"/>
            <consortium name="The Broad Institute Genome Sequencing Center for Infectious Disease"/>
            <person name="Wu L."/>
            <person name="Ma J."/>
        </authorList>
    </citation>
    <scope>NUCLEOTIDE SEQUENCE [LARGE SCALE GENOMIC DNA]</scope>
    <source>
        <strain evidence="3">JCM 18304</strain>
    </source>
</reference>
<evidence type="ECO:0000313" key="2">
    <source>
        <dbReference type="EMBL" id="GAA5197431.1"/>
    </source>
</evidence>
<accession>A0ABP9SMQ0</accession>
<evidence type="ECO:0000256" key="1">
    <source>
        <dbReference type="SAM" id="Phobius"/>
    </source>
</evidence>